<dbReference type="Gene3D" id="3.40.50.1980">
    <property type="entry name" value="Nitrogenase molybdenum iron protein domain"/>
    <property type="match status" value="2"/>
</dbReference>
<proteinExistence type="inferred from homology"/>
<evidence type="ECO:0000313" key="8">
    <source>
        <dbReference type="Proteomes" id="UP001500866"/>
    </source>
</evidence>
<dbReference type="Proteomes" id="UP001500866">
    <property type="component" value="Unassembled WGS sequence"/>
</dbReference>
<keyword evidence="3" id="KW-0813">Transport</keyword>
<dbReference type="PROSITE" id="PS50983">
    <property type="entry name" value="FE_B12_PBP"/>
    <property type="match status" value="1"/>
</dbReference>
<comment type="caution">
    <text evidence="7">The sequence shown here is derived from an EMBL/GenBank/DDBJ whole genome shotgun (WGS) entry which is preliminary data.</text>
</comment>
<dbReference type="Pfam" id="PF01497">
    <property type="entry name" value="Peripla_BP_2"/>
    <property type="match status" value="1"/>
</dbReference>
<feature type="signal peptide" evidence="5">
    <location>
        <begin position="1"/>
        <end position="18"/>
    </location>
</feature>
<feature type="domain" description="Fe/B12 periplasmic-binding" evidence="6">
    <location>
        <begin position="60"/>
        <end position="333"/>
    </location>
</feature>
<evidence type="ECO:0000256" key="5">
    <source>
        <dbReference type="SAM" id="SignalP"/>
    </source>
</evidence>
<feature type="chain" id="PRO_5046455219" evidence="5">
    <location>
        <begin position="19"/>
        <end position="333"/>
    </location>
</feature>
<evidence type="ECO:0000256" key="1">
    <source>
        <dbReference type="ARBA" id="ARBA00004193"/>
    </source>
</evidence>
<dbReference type="PROSITE" id="PS51257">
    <property type="entry name" value="PROKAR_LIPOPROTEIN"/>
    <property type="match status" value="1"/>
</dbReference>
<dbReference type="InterPro" id="IPR051313">
    <property type="entry name" value="Bact_iron-sidero_bind"/>
</dbReference>
<name>A0ABN1FZR9_9BACI</name>
<evidence type="ECO:0000313" key="7">
    <source>
        <dbReference type="EMBL" id="GAA0601253.1"/>
    </source>
</evidence>
<gene>
    <name evidence="7" type="ORF">GCM10009001_17410</name>
</gene>
<protein>
    <submittedName>
        <fullName evidence="7">Iron-siderophore ABC transporter substrate-binding protein</fullName>
    </submittedName>
</protein>
<reference evidence="7 8" key="1">
    <citation type="journal article" date="2019" name="Int. J. Syst. Evol. Microbiol.">
        <title>The Global Catalogue of Microorganisms (GCM) 10K type strain sequencing project: providing services to taxonomists for standard genome sequencing and annotation.</title>
        <authorList>
            <consortium name="The Broad Institute Genomics Platform"/>
            <consortium name="The Broad Institute Genome Sequencing Center for Infectious Disease"/>
            <person name="Wu L."/>
            <person name="Ma J."/>
        </authorList>
    </citation>
    <scope>NUCLEOTIDE SEQUENCE [LARGE SCALE GENOMIC DNA]</scope>
    <source>
        <strain evidence="7 8">JCM 15395</strain>
    </source>
</reference>
<accession>A0ABN1FZR9</accession>
<dbReference type="RefSeq" id="WP_343812170.1">
    <property type="nucleotide sequence ID" value="NZ_BAAADS010000012.1"/>
</dbReference>
<keyword evidence="8" id="KW-1185">Reference proteome</keyword>
<comment type="subcellular location">
    <subcellularLocation>
        <location evidence="1">Cell membrane</location>
        <topology evidence="1">Lipid-anchor</topology>
    </subcellularLocation>
</comment>
<evidence type="ECO:0000256" key="2">
    <source>
        <dbReference type="ARBA" id="ARBA00008814"/>
    </source>
</evidence>
<dbReference type="PANTHER" id="PTHR30532">
    <property type="entry name" value="IRON III DICITRATE-BINDING PERIPLASMIC PROTEIN"/>
    <property type="match status" value="1"/>
</dbReference>
<organism evidence="7 8">
    <name type="scientific">Virgibacillus siamensis</name>
    <dbReference type="NCBI Taxonomy" id="480071"/>
    <lineage>
        <taxon>Bacteria</taxon>
        <taxon>Bacillati</taxon>
        <taxon>Bacillota</taxon>
        <taxon>Bacilli</taxon>
        <taxon>Bacillales</taxon>
        <taxon>Bacillaceae</taxon>
        <taxon>Virgibacillus</taxon>
    </lineage>
</organism>
<dbReference type="SUPFAM" id="SSF53807">
    <property type="entry name" value="Helical backbone' metal receptor"/>
    <property type="match status" value="1"/>
</dbReference>
<sequence length="333" mass="37636">MKKWLVMIVILILGLLSACGGTNDEKSGTAEKGNENKSQERIITVEDAMGEQTIKGTPKKIVVLEWFFAEHLLALGVQPAGVPNIDGYKEWINIEKDLANSVKDVGTRQEPNLEAISRLDPDLIIAAKFRHEKLLGQLEKIAPTVTFAPYNEQASKNLYEEMLQEFKTIAKIVDKEQKASKEITKLNQFYDKQRERVEQSGLKGTEYISALAFTTQNAPVLRLYARNSVVSQVMKRIGFKNMYESEEIEPYGFTQTGIEALQKFQKENPHFLYIVQKEDNIFEKQLKGNPVWEQLSFVEAGKIHQIPGDTPVFGGVLSARVLAEELVDSMIEK</sequence>
<dbReference type="CDD" id="cd01146">
    <property type="entry name" value="FhuD"/>
    <property type="match status" value="1"/>
</dbReference>
<keyword evidence="4 5" id="KW-0732">Signal</keyword>
<dbReference type="InterPro" id="IPR002491">
    <property type="entry name" value="ABC_transptr_periplasmic_BD"/>
</dbReference>
<evidence type="ECO:0000256" key="4">
    <source>
        <dbReference type="ARBA" id="ARBA00022729"/>
    </source>
</evidence>
<comment type="similarity">
    <text evidence="2">Belongs to the bacterial solute-binding protein 8 family.</text>
</comment>
<dbReference type="PANTHER" id="PTHR30532:SF29">
    <property type="entry name" value="FE(3+) DICITRATE-BINDING PERIPLASMIC PROTEIN"/>
    <property type="match status" value="1"/>
</dbReference>
<evidence type="ECO:0000259" key="6">
    <source>
        <dbReference type="PROSITE" id="PS50983"/>
    </source>
</evidence>
<dbReference type="EMBL" id="BAAADS010000012">
    <property type="protein sequence ID" value="GAA0601253.1"/>
    <property type="molecule type" value="Genomic_DNA"/>
</dbReference>
<evidence type="ECO:0000256" key="3">
    <source>
        <dbReference type="ARBA" id="ARBA00022448"/>
    </source>
</evidence>